<accession>A0A482XSW0</accession>
<evidence type="ECO:0000313" key="2">
    <source>
        <dbReference type="Proteomes" id="UP000291343"/>
    </source>
</evidence>
<organism evidence="1 2">
    <name type="scientific">Laodelphax striatellus</name>
    <name type="common">Small brown planthopper</name>
    <name type="synonym">Delphax striatella</name>
    <dbReference type="NCBI Taxonomy" id="195883"/>
    <lineage>
        <taxon>Eukaryota</taxon>
        <taxon>Metazoa</taxon>
        <taxon>Ecdysozoa</taxon>
        <taxon>Arthropoda</taxon>
        <taxon>Hexapoda</taxon>
        <taxon>Insecta</taxon>
        <taxon>Pterygota</taxon>
        <taxon>Neoptera</taxon>
        <taxon>Paraneoptera</taxon>
        <taxon>Hemiptera</taxon>
        <taxon>Auchenorrhyncha</taxon>
        <taxon>Fulgoroidea</taxon>
        <taxon>Delphacidae</taxon>
        <taxon>Criomorphinae</taxon>
        <taxon>Laodelphax</taxon>
    </lineage>
</organism>
<dbReference type="AlphaFoldDB" id="A0A482XSW0"/>
<reference evidence="1 2" key="1">
    <citation type="journal article" date="2017" name="Gigascience">
        <title>Genome sequence of the small brown planthopper, Laodelphax striatellus.</title>
        <authorList>
            <person name="Zhu J."/>
            <person name="Jiang F."/>
            <person name="Wang X."/>
            <person name="Yang P."/>
            <person name="Bao Y."/>
            <person name="Zhao W."/>
            <person name="Wang W."/>
            <person name="Lu H."/>
            <person name="Wang Q."/>
            <person name="Cui N."/>
            <person name="Li J."/>
            <person name="Chen X."/>
            <person name="Luo L."/>
            <person name="Yu J."/>
            <person name="Kang L."/>
            <person name="Cui F."/>
        </authorList>
    </citation>
    <scope>NUCLEOTIDE SEQUENCE [LARGE SCALE GENOMIC DNA]</scope>
    <source>
        <strain evidence="1">Lst14</strain>
    </source>
</reference>
<name>A0A482XSW0_LAOST</name>
<dbReference type="EMBL" id="QKKF02000247">
    <property type="protein sequence ID" value="RZF49215.1"/>
    <property type="molecule type" value="Genomic_DNA"/>
</dbReference>
<sequence>MDMCYRRHVGVLQPFKKLAEEKGPCLDAKEIDLMERFTHNLAIAPTASISIIAGNTSSRWKILKNLVILLEKTPPDYRFKEASQHFEPSHWWAESKHHLGGSTAFRRSTVIWE</sequence>
<dbReference type="OrthoDB" id="8110563at2759"/>
<protein>
    <submittedName>
        <fullName evidence="1">Uncharacterized protein</fullName>
    </submittedName>
</protein>
<dbReference type="InParanoid" id="A0A482XSW0"/>
<proteinExistence type="predicted"/>
<dbReference type="SUPFAM" id="SSF51998">
    <property type="entry name" value="PFL-like glycyl radical enzymes"/>
    <property type="match status" value="1"/>
</dbReference>
<gene>
    <name evidence="1" type="ORF">LSTR_LSTR010945</name>
</gene>
<dbReference type="STRING" id="195883.A0A482XSW0"/>
<dbReference type="Proteomes" id="UP000291343">
    <property type="component" value="Unassembled WGS sequence"/>
</dbReference>
<comment type="caution">
    <text evidence="1">The sequence shown here is derived from an EMBL/GenBank/DDBJ whole genome shotgun (WGS) entry which is preliminary data.</text>
</comment>
<evidence type="ECO:0000313" key="1">
    <source>
        <dbReference type="EMBL" id="RZF49215.1"/>
    </source>
</evidence>
<keyword evidence="2" id="KW-1185">Reference proteome</keyword>